<dbReference type="OMA" id="YFFQNER"/>
<dbReference type="PANTHER" id="PTHR33577:SF7">
    <property type="entry name" value="HEME HALOPEROXIDASE FAMILY PROFILE DOMAIN-CONTAINING PROTEIN"/>
    <property type="match status" value="1"/>
</dbReference>
<keyword evidence="8" id="KW-0732">Signal</keyword>
<keyword evidence="12" id="KW-1185">Reference proteome</keyword>
<feature type="signal peptide" evidence="8">
    <location>
        <begin position="1"/>
        <end position="17"/>
    </location>
</feature>
<reference evidence="11" key="2">
    <citation type="submission" date="2021-05" db="EMBL/GenBank/DDBJ databases">
        <authorList>
            <person name="Moolhuijzen P.M."/>
            <person name="Moffat C.S."/>
        </authorList>
    </citation>
    <scope>NUCLEOTIDE SEQUENCE</scope>
    <source>
        <strain evidence="11">86-124</strain>
    </source>
</reference>
<dbReference type="GO" id="GO:0046872">
    <property type="term" value="F:metal ion binding"/>
    <property type="evidence" value="ECO:0007669"/>
    <property type="project" value="UniProtKB-KW"/>
</dbReference>
<organism evidence="11 12">
    <name type="scientific">Pyrenophora tritici-repentis</name>
    <dbReference type="NCBI Taxonomy" id="45151"/>
    <lineage>
        <taxon>Eukaryota</taxon>
        <taxon>Fungi</taxon>
        <taxon>Dikarya</taxon>
        <taxon>Ascomycota</taxon>
        <taxon>Pezizomycotina</taxon>
        <taxon>Dothideomycetes</taxon>
        <taxon>Pleosporomycetidae</taxon>
        <taxon>Pleosporales</taxon>
        <taxon>Pleosporineae</taxon>
        <taxon>Pleosporaceae</taxon>
        <taxon>Pyrenophora</taxon>
    </lineage>
</organism>
<evidence type="ECO:0000259" key="9">
    <source>
        <dbReference type="PROSITE" id="PS51405"/>
    </source>
</evidence>
<reference evidence="10" key="1">
    <citation type="journal article" date="2018" name="BMC Genomics">
        <title>Comparative genomics of the wheat fungal pathogen Pyrenophora tritici-repentis reveals chromosomal variations and genome plasticity.</title>
        <authorList>
            <person name="Moolhuijzen P."/>
            <person name="See P.T."/>
            <person name="Hane J.K."/>
            <person name="Shi G."/>
            <person name="Liu Z."/>
            <person name="Oliver R.P."/>
            <person name="Moffat C.S."/>
        </authorList>
    </citation>
    <scope>NUCLEOTIDE SEQUENCE [LARGE SCALE GENOMIC DNA]</scope>
    <source>
        <strain evidence="10">M4</strain>
    </source>
</reference>
<evidence type="ECO:0000256" key="2">
    <source>
        <dbReference type="ARBA" id="ARBA00022559"/>
    </source>
</evidence>
<keyword evidence="5" id="KW-0560">Oxidoreductase</keyword>
<evidence type="ECO:0000256" key="6">
    <source>
        <dbReference type="ARBA" id="ARBA00023004"/>
    </source>
</evidence>
<dbReference type="AlphaFoldDB" id="A0A2W1HFI0"/>
<dbReference type="Proteomes" id="UP000249757">
    <property type="component" value="Unassembled WGS sequence"/>
</dbReference>
<protein>
    <submittedName>
        <fullName evidence="10">Peroxidase-2 domain containing protein</fullName>
    </submittedName>
</protein>
<dbReference type="GO" id="GO:0004601">
    <property type="term" value="F:peroxidase activity"/>
    <property type="evidence" value="ECO:0007669"/>
    <property type="project" value="UniProtKB-KW"/>
</dbReference>
<sequence>MKLTTFLTVSMATLASARPYLSSDSSNSHIWAPAIPGQVRGPCPMLNTLANHGYIPRDGRNMTKYNVVSGLVNGINFEPVLAGILWQEGLVVNPDPNAVSFTLDQLNAHNVLEHDASMSRADAALGNNHVFNETVFQSSRRHWTAETVTVDMMADTTITRQKDSHLTNGNCDLSAARVNSCIGQAGIPITVFGSIEQATVRRSVIEFWFRNEKFPTELGWFKKTDQITLSKVQRIAGLVQNAADRLQAGDANKKRRSGTRDLHGGLF</sequence>
<evidence type="ECO:0000256" key="8">
    <source>
        <dbReference type="SAM" id="SignalP"/>
    </source>
</evidence>
<keyword evidence="3" id="KW-0349">Heme</keyword>
<dbReference type="Gene3D" id="1.10.489.10">
    <property type="entry name" value="Chloroperoxidase-like"/>
    <property type="match status" value="1"/>
</dbReference>
<evidence type="ECO:0000256" key="7">
    <source>
        <dbReference type="ARBA" id="ARBA00025795"/>
    </source>
</evidence>
<gene>
    <name evidence="11" type="ORF">Ptr86124_007054</name>
    <name evidence="10" type="ORF">PtrM4_106630</name>
</gene>
<dbReference type="EMBL" id="NQIK02000005">
    <property type="protein sequence ID" value="KAF7570661.1"/>
    <property type="molecule type" value="Genomic_DNA"/>
</dbReference>
<proteinExistence type="inferred from homology"/>
<evidence type="ECO:0000313" key="11">
    <source>
        <dbReference type="EMBL" id="KAI1514424.1"/>
    </source>
</evidence>
<dbReference type="PANTHER" id="PTHR33577">
    <property type="entry name" value="STERIGMATOCYSTIN BIOSYNTHESIS PEROXIDASE STCC-RELATED"/>
    <property type="match status" value="1"/>
</dbReference>
<dbReference type="SUPFAM" id="SSF47571">
    <property type="entry name" value="Cloroperoxidase"/>
    <property type="match status" value="1"/>
</dbReference>
<dbReference type="OrthoDB" id="407298at2759"/>
<dbReference type="InterPro" id="IPR000028">
    <property type="entry name" value="Chloroperoxidase"/>
</dbReference>
<comment type="cofactor">
    <cofactor evidence="1">
        <name>heme b</name>
        <dbReference type="ChEBI" id="CHEBI:60344"/>
    </cofactor>
</comment>
<evidence type="ECO:0000256" key="3">
    <source>
        <dbReference type="ARBA" id="ARBA00022617"/>
    </source>
</evidence>
<dbReference type="Pfam" id="PF01328">
    <property type="entry name" value="Peroxidase_2"/>
    <property type="match status" value="1"/>
</dbReference>
<name>A0A2W1HFI0_9PLEO</name>
<feature type="chain" id="PRO_5042701285" evidence="8">
    <location>
        <begin position="18"/>
        <end position="267"/>
    </location>
</feature>
<accession>A0A2W1HFI0</accession>
<keyword evidence="4" id="KW-0479">Metal-binding</keyword>
<feature type="domain" description="Heme haloperoxidase family profile" evidence="9">
    <location>
        <begin position="27"/>
        <end position="234"/>
    </location>
</feature>
<evidence type="ECO:0000256" key="4">
    <source>
        <dbReference type="ARBA" id="ARBA00022723"/>
    </source>
</evidence>
<dbReference type="PROSITE" id="PS51405">
    <property type="entry name" value="HEME_HALOPEROXIDASE"/>
    <property type="match status" value="1"/>
</dbReference>
<evidence type="ECO:0000313" key="10">
    <source>
        <dbReference type="EMBL" id="KAF7570661.1"/>
    </source>
</evidence>
<keyword evidence="6" id="KW-0408">Iron</keyword>
<reference evidence="11" key="3">
    <citation type="journal article" date="2022" name="bioRxiv">
        <title>A global pangenome for the wheat fungal pathogen Pyrenophora tritici-repentis and prediction of effector protein structural homology.</title>
        <authorList>
            <person name="Moolhuijzen P."/>
            <person name="See P.T."/>
            <person name="Shi G."/>
            <person name="Powell H.R."/>
            <person name="Cockram J."/>
            <person name="Jorgensen L.N."/>
            <person name="Benslimane H."/>
            <person name="Strelkov S.E."/>
            <person name="Turner J."/>
            <person name="Liu Z."/>
            <person name="Moffat C.S."/>
        </authorList>
    </citation>
    <scope>NUCLEOTIDE SEQUENCE</scope>
    <source>
        <strain evidence="11">86-124</strain>
    </source>
</reference>
<reference evidence="12" key="4">
    <citation type="journal article" date="2022" name="Microb. Genom.">
        <title>A global pangenome for the wheat fungal pathogen Pyrenophora tritici-repentis and prediction of effector protein structural homology.</title>
        <authorList>
            <person name="Moolhuijzen P.M."/>
            <person name="See P.T."/>
            <person name="Shi G."/>
            <person name="Powell H.R."/>
            <person name="Cockram J."/>
            <person name="Jorgensen L.N."/>
            <person name="Benslimane H."/>
            <person name="Strelkov S.E."/>
            <person name="Turner J."/>
            <person name="Liu Z."/>
            <person name="Moffat C.S."/>
        </authorList>
    </citation>
    <scope>NUCLEOTIDE SEQUENCE [LARGE SCALE GENOMIC DNA]</scope>
</reference>
<evidence type="ECO:0000256" key="1">
    <source>
        <dbReference type="ARBA" id="ARBA00001970"/>
    </source>
</evidence>
<evidence type="ECO:0000256" key="5">
    <source>
        <dbReference type="ARBA" id="ARBA00023002"/>
    </source>
</evidence>
<comment type="caution">
    <text evidence="11">The sequence shown here is derived from an EMBL/GenBank/DDBJ whole genome shotgun (WGS) entry which is preliminary data.</text>
</comment>
<comment type="similarity">
    <text evidence="7">Belongs to the chloroperoxidase family.</text>
</comment>
<keyword evidence="2 10" id="KW-0575">Peroxidase</keyword>
<dbReference type="InterPro" id="IPR036851">
    <property type="entry name" value="Chloroperoxidase-like_sf"/>
</dbReference>
<dbReference type="Proteomes" id="UP000245464">
    <property type="component" value="Chromosome 5"/>
</dbReference>
<evidence type="ECO:0000313" key="12">
    <source>
        <dbReference type="Proteomes" id="UP000249757"/>
    </source>
</evidence>
<dbReference type="EMBL" id="NRDI02000008">
    <property type="protein sequence ID" value="KAI1514424.1"/>
    <property type="molecule type" value="Genomic_DNA"/>
</dbReference>